<dbReference type="InterPro" id="IPR001503">
    <property type="entry name" value="Glyco_trans_10"/>
</dbReference>
<keyword evidence="6" id="KW-1185">Reference proteome</keyword>
<dbReference type="Proteomes" id="UP000566324">
    <property type="component" value="Unassembled WGS sequence"/>
</dbReference>
<proteinExistence type="inferred from homology"/>
<evidence type="ECO:0000256" key="2">
    <source>
        <dbReference type="ARBA" id="ARBA00022676"/>
    </source>
</evidence>
<keyword evidence="2" id="KW-0328">Glycosyltransferase</keyword>
<dbReference type="AlphaFoldDB" id="A0A7W7AZZ6"/>
<dbReference type="InterPro" id="IPR055270">
    <property type="entry name" value="Glyco_tran_10_C"/>
</dbReference>
<dbReference type="SUPFAM" id="SSF53756">
    <property type="entry name" value="UDP-Glycosyltransferase/glycogen phosphorylase"/>
    <property type="match status" value="1"/>
</dbReference>
<keyword evidence="3" id="KW-0808">Transferase</keyword>
<dbReference type="InterPro" id="IPR038577">
    <property type="entry name" value="GT10-like_C_sf"/>
</dbReference>
<dbReference type="GO" id="GO:0008417">
    <property type="term" value="F:fucosyltransferase activity"/>
    <property type="evidence" value="ECO:0007669"/>
    <property type="project" value="InterPro"/>
</dbReference>
<dbReference type="PANTHER" id="PTHR11929">
    <property type="entry name" value="ALPHA- 1,3 -FUCOSYLTRANSFERASE"/>
    <property type="match status" value="1"/>
</dbReference>
<accession>A0A7W7AZZ6</accession>
<feature type="domain" description="Fucosyltransferase C-terminal" evidence="4">
    <location>
        <begin position="180"/>
        <end position="310"/>
    </location>
</feature>
<evidence type="ECO:0000259" key="4">
    <source>
        <dbReference type="Pfam" id="PF00852"/>
    </source>
</evidence>
<dbReference type="EMBL" id="JACHNZ010000010">
    <property type="protein sequence ID" value="MBB4631498.1"/>
    <property type="molecule type" value="Genomic_DNA"/>
</dbReference>
<comment type="caution">
    <text evidence="5">The sequence shown here is derived from an EMBL/GenBank/DDBJ whole genome shotgun (WGS) entry which is preliminary data.</text>
</comment>
<dbReference type="PANTHER" id="PTHR11929:SF194">
    <property type="entry name" value="ALPHA-(1,3)-FUCOSYLTRANSFERASE 10"/>
    <property type="match status" value="1"/>
</dbReference>
<reference evidence="5 6" key="1">
    <citation type="submission" date="2020-08" db="EMBL/GenBank/DDBJ databases">
        <title>Genomic Encyclopedia of Type Strains, Phase IV (KMG-IV): sequencing the most valuable type-strain genomes for metagenomic binning, comparative biology and taxonomic classification.</title>
        <authorList>
            <person name="Goeker M."/>
        </authorList>
    </citation>
    <scope>NUCLEOTIDE SEQUENCE [LARGE SCALE GENOMIC DNA]</scope>
    <source>
        <strain evidence="5 6">DSM 17328</strain>
    </source>
</reference>
<dbReference type="GO" id="GO:0016020">
    <property type="term" value="C:membrane"/>
    <property type="evidence" value="ECO:0007669"/>
    <property type="project" value="InterPro"/>
</dbReference>
<protein>
    <recommendedName>
        <fullName evidence="4">Fucosyltransferase C-terminal domain-containing protein</fullName>
    </recommendedName>
</protein>
<dbReference type="Gene3D" id="3.40.50.11660">
    <property type="entry name" value="Glycosyl transferase family 10, C-terminal domain"/>
    <property type="match status" value="1"/>
</dbReference>
<dbReference type="Pfam" id="PF00852">
    <property type="entry name" value="Glyco_transf_10"/>
    <property type="match status" value="1"/>
</dbReference>
<comment type="similarity">
    <text evidence="1">Belongs to the glycosyltransferase 10 family.</text>
</comment>
<evidence type="ECO:0000256" key="1">
    <source>
        <dbReference type="ARBA" id="ARBA00008919"/>
    </source>
</evidence>
<evidence type="ECO:0000256" key="3">
    <source>
        <dbReference type="ARBA" id="ARBA00022679"/>
    </source>
</evidence>
<evidence type="ECO:0000313" key="5">
    <source>
        <dbReference type="EMBL" id="MBB4631498.1"/>
    </source>
</evidence>
<organism evidence="5 6">
    <name type="scientific">Sphingosinicella soli</name>
    <dbReference type="NCBI Taxonomy" id="333708"/>
    <lineage>
        <taxon>Bacteria</taxon>
        <taxon>Pseudomonadati</taxon>
        <taxon>Pseudomonadota</taxon>
        <taxon>Alphaproteobacteria</taxon>
        <taxon>Sphingomonadales</taxon>
        <taxon>Sphingosinicellaceae</taxon>
        <taxon>Sphingosinicella</taxon>
    </lineage>
</organism>
<sequence>MTRHAVFIDPSSDDFLEDRLFDATNSRLNRDGTLLPFIRLRERLNEQGIPVHTADRLGQARYMGEVNHYWSFGRLSAYQALSARPDVRLRGFILLEPPLVLPQMYEKLPELTRRFEEVHVHNVLGDGYSLAGVDCGRLRKLYWPQPYNTVASSWERDDRLNRAVVISGNHNPLWRRPEYYSKRIEAVSALNRYNAVDLYGRGWDCKWGRQSMWLPYWRHYRAITRAYQGSCESKTEVLSRYRFSLCLENMPMTGYVTEKIFDCLYAGVVPLYLGAHDIAQLVGSGAYIDVSAYPSWDALWLAIQKMPEDRWNAYRAAGRDFIEGPGFMAYYHSLERMVQVDLELER</sequence>
<dbReference type="RefSeq" id="WP_184066324.1">
    <property type="nucleotide sequence ID" value="NZ_JACHNZ010000010.1"/>
</dbReference>
<gene>
    <name evidence="5" type="ORF">GGQ98_001110</name>
</gene>
<evidence type="ECO:0000313" key="6">
    <source>
        <dbReference type="Proteomes" id="UP000566324"/>
    </source>
</evidence>
<name>A0A7W7AZZ6_9SPHN</name>